<feature type="region of interest" description="Disordered" evidence="6">
    <location>
        <begin position="1"/>
        <end position="21"/>
    </location>
</feature>
<feature type="transmembrane region" description="Helical" evidence="7">
    <location>
        <begin position="65"/>
        <end position="87"/>
    </location>
</feature>
<feature type="transmembrane region" description="Helical" evidence="7">
    <location>
        <begin position="308"/>
        <end position="325"/>
    </location>
</feature>
<dbReference type="PANTHER" id="PTHR23528:SF1">
    <property type="entry name" value="MAJOR FACILITATOR SUPERFAMILY (MFS) PROFILE DOMAIN-CONTAINING PROTEIN"/>
    <property type="match status" value="1"/>
</dbReference>
<accession>A0AA45L9E2</accession>
<feature type="transmembrane region" description="Helical" evidence="7">
    <location>
        <begin position="272"/>
        <end position="296"/>
    </location>
</feature>
<organism evidence="9 10">
    <name type="scientific">Actinosynnema pretiosum subsp. pretiosum</name>
    <dbReference type="NCBI Taxonomy" id="103721"/>
    <lineage>
        <taxon>Bacteria</taxon>
        <taxon>Bacillati</taxon>
        <taxon>Actinomycetota</taxon>
        <taxon>Actinomycetes</taxon>
        <taxon>Pseudonocardiales</taxon>
        <taxon>Pseudonocardiaceae</taxon>
        <taxon>Actinosynnema</taxon>
    </lineage>
</organism>
<dbReference type="InterPro" id="IPR001958">
    <property type="entry name" value="Tet-R_TetA/multi-R_MdtG-like"/>
</dbReference>
<dbReference type="InterPro" id="IPR011701">
    <property type="entry name" value="MFS"/>
</dbReference>
<dbReference type="EMBL" id="CP073249">
    <property type="protein sequence ID" value="QUF05483.1"/>
    <property type="molecule type" value="Genomic_DNA"/>
</dbReference>
<feature type="compositionally biased region" description="Low complexity" evidence="6">
    <location>
        <begin position="1"/>
        <end position="16"/>
    </location>
</feature>
<feature type="transmembrane region" description="Helical" evidence="7">
    <location>
        <begin position="331"/>
        <end position="349"/>
    </location>
</feature>
<dbReference type="InterPro" id="IPR020846">
    <property type="entry name" value="MFS_dom"/>
</dbReference>
<evidence type="ECO:0000313" key="10">
    <source>
        <dbReference type="Proteomes" id="UP000677152"/>
    </source>
</evidence>
<name>A0AA45L9E2_9PSEU</name>
<dbReference type="InterPro" id="IPR005829">
    <property type="entry name" value="Sugar_transporter_CS"/>
</dbReference>
<dbReference type="PANTHER" id="PTHR23528">
    <property type="match status" value="1"/>
</dbReference>
<feature type="transmembrane region" description="Helical" evidence="7">
    <location>
        <begin position="122"/>
        <end position="146"/>
    </location>
</feature>
<feature type="transmembrane region" description="Helical" evidence="7">
    <location>
        <begin position="158"/>
        <end position="182"/>
    </location>
</feature>
<dbReference type="GO" id="GO:0005886">
    <property type="term" value="C:plasma membrane"/>
    <property type="evidence" value="ECO:0007669"/>
    <property type="project" value="UniProtKB-SubCell"/>
</dbReference>
<keyword evidence="5 7" id="KW-0472">Membrane</keyword>
<reference evidence="9" key="1">
    <citation type="submission" date="2021-04" db="EMBL/GenBank/DDBJ databases">
        <title>Genomic sequence of Actinosynnema pretiosum subsp. pretiosum ATCC 31280 (C-14919).</title>
        <authorList>
            <person name="Bai L."/>
            <person name="Wang X."/>
            <person name="Xiao Y."/>
        </authorList>
    </citation>
    <scope>NUCLEOTIDE SEQUENCE</scope>
    <source>
        <strain evidence="9">ATCC 31280</strain>
    </source>
</reference>
<dbReference type="PROSITE" id="PS00216">
    <property type="entry name" value="SUGAR_TRANSPORT_1"/>
    <property type="match status" value="1"/>
</dbReference>
<dbReference type="SUPFAM" id="SSF103473">
    <property type="entry name" value="MFS general substrate transporter"/>
    <property type="match status" value="1"/>
</dbReference>
<evidence type="ECO:0000256" key="1">
    <source>
        <dbReference type="ARBA" id="ARBA00004651"/>
    </source>
</evidence>
<keyword evidence="4 7" id="KW-1133">Transmembrane helix</keyword>
<feature type="transmembrane region" description="Helical" evidence="7">
    <location>
        <begin position="370"/>
        <end position="390"/>
    </location>
</feature>
<dbReference type="AlphaFoldDB" id="A0AA45L9E2"/>
<evidence type="ECO:0000256" key="6">
    <source>
        <dbReference type="SAM" id="MobiDB-lite"/>
    </source>
</evidence>
<evidence type="ECO:0000256" key="7">
    <source>
        <dbReference type="SAM" id="Phobius"/>
    </source>
</evidence>
<feature type="transmembrane region" description="Helical" evidence="7">
    <location>
        <begin position="188"/>
        <end position="207"/>
    </location>
</feature>
<keyword evidence="3 7" id="KW-0812">Transmembrane</keyword>
<feature type="domain" description="Major facilitator superfamily (MFS) profile" evidence="8">
    <location>
        <begin position="22"/>
        <end position="421"/>
    </location>
</feature>
<protein>
    <submittedName>
        <fullName evidence="9">MFS transporter</fullName>
    </submittedName>
</protein>
<dbReference type="GO" id="GO:0022857">
    <property type="term" value="F:transmembrane transporter activity"/>
    <property type="evidence" value="ECO:0007669"/>
    <property type="project" value="InterPro"/>
</dbReference>
<comment type="similarity">
    <text evidence="2">Belongs to the major facilitator superfamily. TCR/Tet family.</text>
</comment>
<comment type="subcellular location">
    <subcellularLocation>
        <location evidence="1">Cell membrane</location>
        <topology evidence="1">Multi-pass membrane protein</topology>
    </subcellularLocation>
</comment>
<dbReference type="Proteomes" id="UP000677152">
    <property type="component" value="Chromosome"/>
</dbReference>
<feature type="transmembrane region" description="Helical" evidence="7">
    <location>
        <begin position="31"/>
        <end position="53"/>
    </location>
</feature>
<gene>
    <name evidence="9" type="ORF">KCV87_05105</name>
</gene>
<evidence type="ECO:0000256" key="5">
    <source>
        <dbReference type="ARBA" id="ARBA00023136"/>
    </source>
</evidence>
<evidence type="ECO:0000313" key="9">
    <source>
        <dbReference type="EMBL" id="QUF05483.1"/>
    </source>
</evidence>
<sequence>MSQTTAGTPSPSASEPSGPPVPARLGKLGPLLFQAHFGWVVALGVSTTLIPALMEQVDPEAKVALYGVLTAVGAAAGLVANILFGSLSDRTRSRFGKRNGWIAVGGLVSAASLSAMSTTSSFGLLIVLYIGYQIGLNALLAPLYAVLPDRVPTERRGLASAVIGLGMLLAQSAGAVIGAAFLDEIRTGMAIMPWAIAVTALVFAVFAKDRPNLDEPREAFSLVELAHTFKVPADRDYLLALFGRLTLLLAYFSATLYQLFILQDYIKLDAAGVAGTVALAGVIMAVASGIGTLISGPLSDRIGRRKPLIILASLIIAGAFVPLALVPTRGMFLTFIALGGFAYGIYIAVDQALLSDVLPSDANHGKDMGILNVANTAPQFLAPGVAGLALASGIGYSGLFLVSAGLAVFSAFLITGIRRVR</sequence>
<proteinExistence type="inferred from homology"/>
<evidence type="ECO:0000256" key="3">
    <source>
        <dbReference type="ARBA" id="ARBA00022692"/>
    </source>
</evidence>
<feature type="transmembrane region" description="Helical" evidence="7">
    <location>
        <begin position="99"/>
        <end position="116"/>
    </location>
</feature>
<dbReference type="Gene3D" id="1.20.1250.20">
    <property type="entry name" value="MFS general substrate transporter like domains"/>
    <property type="match status" value="2"/>
</dbReference>
<dbReference type="PROSITE" id="PS50850">
    <property type="entry name" value="MFS"/>
    <property type="match status" value="1"/>
</dbReference>
<dbReference type="InterPro" id="IPR036259">
    <property type="entry name" value="MFS_trans_sf"/>
</dbReference>
<feature type="transmembrane region" description="Helical" evidence="7">
    <location>
        <begin position="237"/>
        <end position="260"/>
    </location>
</feature>
<evidence type="ECO:0000256" key="2">
    <source>
        <dbReference type="ARBA" id="ARBA00007520"/>
    </source>
</evidence>
<dbReference type="Pfam" id="PF07690">
    <property type="entry name" value="MFS_1"/>
    <property type="match status" value="1"/>
</dbReference>
<feature type="transmembrane region" description="Helical" evidence="7">
    <location>
        <begin position="396"/>
        <end position="417"/>
    </location>
</feature>
<dbReference type="PRINTS" id="PR01035">
    <property type="entry name" value="TCRTETA"/>
</dbReference>
<evidence type="ECO:0000256" key="4">
    <source>
        <dbReference type="ARBA" id="ARBA00022989"/>
    </source>
</evidence>
<evidence type="ECO:0000259" key="8">
    <source>
        <dbReference type="PROSITE" id="PS50850"/>
    </source>
</evidence>